<evidence type="ECO:0000313" key="2">
    <source>
        <dbReference type="EMBL" id="KFA69524.1"/>
    </source>
</evidence>
<reference evidence="2 3" key="1">
    <citation type="journal article" date="2014" name="BMC Genomics">
        <title>Comparative genome sequencing reveals chemotype-specific gene clusters in the toxigenic black mold Stachybotrys.</title>
        <authorList>
            <person name="Semeiks J."/>
            <person name="Borek D."/>
            <person name="Otwinowski Z."/>
            <person name="Grishin N.V."/>
        </authorList>
    </citation>
    <scope>NUCLEOTIDE SEQUENCE [LARGE SCALE GENOMIC DNA]</scope>
    <source>
        <strain evidence="2 3">IBT 40285</strain>
    </source>
</reference>
<keyword evidence="1" id="KW-0812">Transmembrane</keyword>
<gene>
    <name evidence="2" type="ORF">S40285_10333</name>
</gene>
<proteinExistence type="predicted"/>
<dbReference type="Proteomes" id="UP000028524">
    <property type="component" value="Unassembled WGS sequence"/>
</dbReference>
<keyword evidence="1" id="KW-1133">Transmembrane helix</keyword>
<keyword evidence="1" id="KW-0472">Membrane</keyword>
<name>A0A084QZY9_STAC4</name>
<sequence>MGRRASRQIECTSELTHYPSESRKVDGPTLDEFSSQEKFYMELDRIKQIAGTRLLQEMLNGNPHKPLTYLSIYQTLGGTRETLVQDVEESNLLYRRWGPGEIQDQPDYRETKVTHTHASSAQYWLYLKRARLYYSFGSQRSESTSPALLFKDDVWTGPEDLLAYAHLLVDSTSLNAAMLAEVTQYFKLMPVNPGQAASTGPVPDPSPSFSQDAEKVKNVQSASDTAAKEVLIDFHEKNDEVCGFLLGMIGRIAPILIVFFVGLKSYLACLLHASSQTSFSGRASTGLLLKSPMLISTILNSAISTTVSISRQEHETRESCDKRVFLG</sequence>
<protein>
    <submittedName>
        <fullName evidence="2">Uncharacterized protein</fullName>
    </submittedName>
</protein>
<evidence type="ECO:0000256" key="1">
    <source>
        <dbReference type="SAM" id="Phobius"/>
    </source>
</evidence>
<accession>A0A084QZY9</accession>
<dbReference type="InParanoid" id="A0A084QZY9"/>
<dbReference type="OrthoDB" id="5340163at2759"/>
<organism evidence="2 3">
    <name type="scientific">Stachybotrys chlorohalonatus (strain IBT 40285)</name>
    <dbReference type="NCBI Taxonomy" id="1283841"/>
    <lineage>
        <taxon>Eukaryota</taxon>
        <taxon>Fungi</taxon>
        <taxon>Dikarya</taxon>
        <taxon>Ascomycota</taxon>
        <taxon>Pezizomycotina</taxon>
        <taxon>Sordariomycetes</taxon>
        <taxon>Hypocreomycetidae</taxon>
        <taxon>Hypocreales</taxon>
        <taxon>Stachybotryaceae</taxon>
        <taxon>Stachybotrys</taxon>
    </lineage>
</organism>
<evidence type="ECO:0000313" key="3">
    <source>
        <dbReference type="Proteomes" id="UP000028524"/>
    </source>
</evidence>
<dbReference type="EMBL" id="KL659446">
    <property type="protein sequence ID" value="KFA69524.1"/>
    <property type="molecule type" value="Genomic_DNA"/>
</dbReference>
<feature type="transmembrane region" description="Helical" evidence="1">
    <location>
        <begin position="252"/>
        <end position="273"/>
    </location>
</feature>
<dbReference type="HOGENOM" id="CLU_850395_0_0_1"/>
<dbReference type="AlphaFoldDB" id="A0A084QZY9"/>
<keyword evidence="3" id="KW-1185">Reference proteome</keyword>